<proteinExistence type="predicted"/>
<dbReference type="Proteomes" id="UP001060170">
    <property type="component" value="Chromosome 7"/>
</dbReference>
<reference evidence="1 2" key="3">
    <citation type="journal article" date="2022" name="Microbiol. Spectr.">
        <title>Folding features and dynamics of 3D genome architecture in plant fungal pathogens.</title>
        <authorList>
            <person name="Xia C."/>
        </authorList>
    </citation>
    <scope>NUCLEOTIDE SEQUENCE [LARGE SCALE GENOMIC DNA]</scope>
    <source>
        <strain evidence="1 2">93-210</strain>
    </source>
</reference>
<organism evidence="1 2">
    <name type="scientific">Puccinia striiformis f. sp. tritici</name>
    <dbReference type="NCBI Taxonomy" id="168172"/>
    <lineage>
        <taxon>Eukaryota</taxon>
        <taxon>Fungi</taxon>
        <taxon>Dikarya</taxon>
        <taxon>Basidiomycota</taxon>
        <taxon>Pucciniomycotina</taxon>
        <taxon>Pucciniomycetes</taxon>
        <taxon>Pucciniales</taxon>
        <taxon>Pucciniaceae</taxon>
        <taxon>Puccinia</taxon>
    </lineage>
</organism>
<reference evidence="2" key="2">
    <citation type="journal article" date="2018" name="Mol. Plant Microbe Interact.">
        <title>Genome sequence resources for the wheat stripe rust pathogen (Puccinia striiformis f. sp. tritici) and the barley stripe rust pathogen (Puccinia striiformis f. sp. hordei).</title>
        <authorList>
            <person name="Xia C."/>
            <person name="Wang M."/>
            <person name="Yin C."/>
            <person name="Cornejo O.E."/>
            <person name="Hulbert S.H."/>
            <person name="Chen X."/>
        </authorList>
    </citation>
    <scope>NUCLEOTIDE SEQUENCE [LARGE SCALE GENOMIC DNA]</scope>
    <source>
        <strain evidence="2">93-210</strain>
    </source>
</reference>
<sequence length="145" mass="16678">MNAKFDKKFKEQSDQINNQRNEIISLRQANVSFLNAQSQWNRVVNELGEIKVVLTDVSSLLRKSESTAPTRISQEDAVFPIDNKSKNEEMCETLKDIDKLAEENSYSTRELQRMCAVTSINLLRDNSLIVQKSLHWRCGTTQWVG</sequence>
<reference evidence="2" key="1">
    <citation type="journal article" date="2018" name="BMC Genomics">
        <title>Genomic insights into host adaptation between the wheat stripe rust pathogen (Puccinia striiformis f. sp. tritici) and the barley stripe rust pathogen (Puccinia striiformis f. sp. hordei).</title>
        <authorList>
            <person name="Xia C."/>
            <person name="Wang M."/>
            <person name="Yin C."/>
            <person name="Cornejo O.E."/>
            <person name="Hulbert S.H."/>
            <person name="Chen X."/>
        </authorList>
    </citation>
    <scope>NUCLEOTIDE SEQUENCE [LARGE SCALE GENOMIC DNA]</scope>
    <source>
        <strain evidence="2">93-210</strain>
    </source>
</reference>
<name>A0ACC0EDJ8_9BASI</name>
<protein>
    <submittedName>
        <fullName evidence="1">Uncharacterized protein</fullName>
    </submittedName>
</protein>
<accession>A0ACC0EDJ8</accession>
<comment type="caution">
    <text evidence="1">The sequence shown here is derived from an EMBL/GenBank/DDBJ whole genome shotgun (WGS) entry which is preliminary data.</text>
</comment>
<keyword evidence="2" id="KW-1185">Reference proteome</keyword>
<evidence type="ECO:0000313" key="2">
    <source>
        <dbReference type="Proteomes" id="UP001060170"/>
    </source>
</evidence>
<gene>
    <name evidence="1" type="ORF">MJO28_007145</name>
</gene>
<evidence type="ECO:0000313" key="1">
    <source>
        <dbReference type="EMBL" id="KAI7951461.1"/>
    </source>
</evidence>
<dbReference type="EMBL" id="CM045871">
    <property type="protein sequence ID" value="KAI7951461.1"/>
    <property type="molecule type" value="Genomic_DNA"/>
</dbReference>